<dbReference type="AlphaFoldDB" id="A0A1Y5RUW6"/>
<evidence type="ECO:0000256" key="2">
    <source>
        <dbReference type="PROSITE-ProRule" id="PRU00703"/>
    </source>
</evidence>
<keyword evidence="5" id="KW-1185">Reference proteome</keyword>
<organism evidence="4 5">
    <name type="scientific">Roseisalinus antarcticus</name>
    <dbReference type="NCBI Taxonomy" id="254357"/>
    <lineage>
        <taxon>Bacteria</taxon>
        <taxon>Pseudomonadati</taxon>
        <taxon>Pseudomonadota</taxon>
        <taxon>Alphaproteobacteria</taxon>
        <taxon>Rhodobacterales</taxon>
        <taxon>Roseobacteraceae</taxon>
        <taxon>Roseisalinus</taxon>
    </lineage>
</organism>
<dbReference type="EMBL" id="FWFZ01000003">
    <property type="protein sequence ID" value="SLN25942.1"/>
    <property type="molecule type" value="Genomic_DNA"/>
</dbReference>
<dbReference type="Pfam" id="PF00571">
    <property type="entry name" value="CBS"/>
    <property type="match status" value="2"/>
</dbReference>
<evidence type="ECO:0000313" key="5">
    <source>
        <dbReference type="Proteomes" id="UP000193900"/>
    </source>
</evidence>
<feature type="domain" description="CBS" evidence="3">
    <location>
        <begin position="78"/>
        <end position="131"/>
    </location>
</feature>
<dbReference type="InterPro" id="IPR046342">
    <property type="entry name" value="CBS_dom_sf"/>
</dbReference>
<accession>A0A1Y5RUW6</accession>
<dbReference type="InterPro" id="IPR051257">
    <property type="entry name" value="Diverse_CBS-Domain"/>
</dbReference>
<dbReference type="InterPro" id="IPR000644">
    <property type="entry name" value="CBS_dom"/>
</dbReference>
<protein>
    <submittedName>
        <fullName evidence="4">Inosine 5-monophosphate dehydrogenase</fullName>
    </submittedName>
</protein>
<dbReference type="PANTHER" id="PTHR43080">
    <property type="entry name" value="CBS DOMAIN-CONTAINING PROTEIN CBSX3, MITOCHONDRIAL"/>
    <property type="match status" value="1"/>
</dbReference>
<dbReference type="Gene3D" id="3.10.580.10">
    <property type="entry name" value="CBS-domain"/>
    <property type="match status" value="1"/>
</dbReference>
<dbReference type="Proteomes" id="UP000193900">
    <property type="component" value="Unassembled WGS sequence"/>
</dbReference>
<dbReference type="SMART" id="SM00116">
    <property type="entry name" value="CBS"/>
    <property type="match status" value="2"/>
</dbReference>
<dbReference type="SUPFAM" id="SSF54631">
    <property type="entry name" value="CBS-domain pair"/>
    <property type="match status" value="1"/>
</dbReference>
<feature type="domain" description="CBS" evidence="3">
    <location>
        <begin position="11"/>
        <end position="69"/>
    </location>
</feature>
<dbReference type="OrthoDB" id="9783590at2"/>
<dbReference type="PANTHER" id="PTHR43080:SF2">
    <property type="entry name" value="CBS DOMAIN-CONTAINING PROTEIN"/>
    <property type="match status" value="1"/>
</dbReference>
<dbReference type="PROSITE" id="PS51371">
    <property type="entry name" value="CBS"/>
    <property type="match status" value="2"/>
</dbReference>
<sequence length="131" mass="14247">MTTELRVRKIMTPDFVRLTRDVPIRRAVAQLVDQAASAAPVIDADDTLCGILTQKDCFGPVLEASYYQEWRGVVADFMTEGVVWVEAGQDVVGVAQTMMTSPHREFPVLENGKLVGLLSRAAVLAALSRAG</sequence>
<reference evidence="4 5" key="1">
    <citation type="submission" date="2017-03" db="EMBL/GenBank/DDBJ databases">
        <authorList>
            <person name="Afonso C.L."/>
            <person name="Miller P.J."/>
            <person name="Scott M.A."/>
            <person name="Spackman E."/>
            <person name="Goraichik I."/>
            <person name="Dimitrov K.M."/>
            <person name="Suarez D.L."/>
            <person name="Swayne D.E."/>
        </authorList>
    </citation>
    <scope>NUCLEOTIDE SEQUENCE [LARGE SCALE GENOMIC DNA]</scope>
    <source>
        <strain evidence="4 5">CECT 7023</strain>
    </source>
</reference>
<proteinExistence type="predicted"/>
<gene>
    <name evidence="4" type="ORF">ROA7023_00807</name>
</gene>
<dbReference type="RefSeq" id="WP_085877727.1">
    <property type="nucleotide sequence ID" value="NZ_FWFZ01000003.1"/>
</dbReference>
<name>A0A1Y5RUW6_9RHOB</name>
<keyword evidence="1 2" id="KW-0129">CBS domain</keyword>
<evidence type="ECO:0000256" key="1">
    <source>
        <dbReference type="ARBA" id="ARBA00023122"/>
    </source>
</evidence>
<evidence type="ECO:0000313" key="4">
    <source>
        <dbReference type="EMBL" id="SLN25942.1"/>
    </source>
</evidence>
<evidence type="ECO:0000259" key="3">
    <source>
        <dbReference type="PROSITE" id="PS51371"/>
    </source>
</evidence>